<evidence type="ECO:0000313" key="1">
    <source>
        <dbReference type="EMBL" id="KAF7824126.1"/>
    </source>
</evidence>
<gene>
    <name evidence="1" type="ORF">G2W53_022270</name>
</gene>
<proteinExistence type="predicted"/>
<keyword evidence="2" id="KW-1185">Reference proteome</keyword>
<dbReference type="AlphaFoldDB" id="A0A834TND7"/>
<dbReference type="EMBL" id="JAAIUW010000007">
    <property type="protein sequence ID" value="KAF7824126.1"/>
    <property type="molecule type" value="Genomic_DNA"/>
</dbReference>
<accession>A0A834TND7</accession>
<comment type="caution">
    <text evidence="1">The sequence shown here is derived from an EMBL/GenBank/DDBJ whole genome shotgun (WGS) entry which is preliminary data.</text>
</comment>
<protein>
    <submittedName>
        <fullName evidence="1">Uncharacterized protein</fullName>
    </submittedName>
</protein>
<evidence type="ECO:0000313" key="2">
    <source>
        <dbReference type="Proteomes" id="UP000634136"/>
    </source>
</evidence>
<dbReference type="Proteomes" id="UP000634136">
    <property type="component" value="Unassembled WGS sequence"/>
</dbReference>
<sequence length="56" mass="6711">MRKTEKRISEKGMRERKREVVPFRERFSGLNRRLTLRERFTVAVPRSPSCYSLVVA</sequence>
<reference evidence="1" key="1">
    <citation type="submission" date="2020-09" db="EMBL/GenBank/DDBJ databases">
        <title>Genome-Enabled Discovery of Anthraquinone Biosynthesis in Senna tora.</title>
        <authorList>
            <person name="Kang S.-H."/>
            <person name="Pandey R.P."/>
            <person name="Lee C.-M."/>
            <person name="Sim J.-S."/>
            <person name="Jeong J.-T."/>
            <person name="Choi B.-S."/>
            <person name="Jung M."/>
            <person name="Ginzburg D."/>
            <person name="Zhao K."/>
            <person name="Won S.Y."/>
            <person name="Oh T.-J."/>
            <person name="Yu Y."/>
            <person name="Kim N.-H."/>
            <person name="Lee O.R."/>
            <person name="Lee T.-H."/>
            <person name="Bashyal P."/>
            <person name="Kim T.-S."/>
            <person name="Lee W.-H."/>
            <person name="Kawkins C."/>
            <person name="Kim C.-K."/>
            <person name="Kim J.S."/>
            <person name="Ahn B.O."/>
            <person name="Rhee S.Y."/>
            <person name="Sohng J.K."/>
        </authorList>
    </citation>
    <scope>NUCLEOTIDE SEQUENCE</scope>
    <source>
        <tissue evidence="1">Leaf</tissue>
    </source>
</reference>
<name>A0A834TND7_9FABA</name>
<organism evidence="1 2">
    <name type="scientific">Senna tora</name>
    <dbReference type="NCBI Taxonomy" id="362788"/>
    <lineage>
        <taxon>Eukaryota</taxon>
        <taxon>Viridiplantae</taxon>
        <taxon>Streptophyta</taxon>
        <taxon>Embryophyta</taxon>
        <taxon>Tracheophyta</taxon>
        <taxon>Spermatophyta</taxon>
        <taxon>Magnoliopsida</taxon>
        <taxon>eudicotyledons</taxon>
        <taxon>Gunneridae</taxon>
        <taxon>Pentapetalae</taxon>
        <taxon>rosids</taxon>
        <taxon>fabids</taxon>
        <taxon>Fabales</taxon>
        <taxon>Fabaceae</taxon>
        <taxon>Caesalpinioideae</taxon>
        <taxon>Cassia clade</taxon>
        <taxon>Senna</taxon>
    </lineage>
</organism>